<keyword evidence="2" id="KW-0808">Transferase</keyword>
<dbReference type="PANTHER" id="PTHR11746">
    <property type="entry name" value="O-METHYLTRANSFERASE"/>
    <property type="match status" value="1"/>
</dbReference>
<dbReference type="RefSeq" id="XP_031379074.1">
    <property type="nucleotide sequence ID" value="XM_031523214.1"/>
</dbReference>
<dbReference type="OrthoDB" id="1606438at2759"/>
<dbReference type="GO" id="GO:0008171">
    <property type="term" value="F:O-methyltransferase activity"/>
    <property type="evidence" value="ECO:0007669"/>
    <property type="project" value="InterPro"/>
</dbReference>
<name>A0A6P8C9F9_PUNGR</name>
<keyword evidence="1" id="KW-0489">Methyltransferase</keyword>
<dbReference type="Pfam" id="PF08100">
    <property type="entry name" value="Dimerisation"/>
    <property type="match status" value="1"/>
</dbReference>
<evidence type="ECO:0000313" key="7">
    <source>
        <dbReference type="RefSeq" id="XP_031379074.1"/>
    </source>
</evidence>
<dbReference type="SUPFAM" id="SSF53335">
    <property type="entry name" value="S-adenosyl-L-methionine-dependent methyltransferases"/>
    <property type="match status" value="1"/>
</dbReference>
<dbReference type="InterPro" id="IPR036390">
    <property type="entry name" value="WH_DNA-bd_sf"/>
</dbReference>
<feature type="domain" description="O-methyltransferase dimerisation" evidence="5">
    <location>
        <begin position="93"/>
        <end position="181"/>
    </location>
</feature>
<dbReference type="InterPro" id="IPR036388">
    <property type="entry name" value="WH-like_DNA-bd_sf"/>
</dbReference>
<dbReference type="InterPro" id="IPR012967">
    <property type="entry name" value="COMT_dimerisation"/>
</dbReference>
<sequence length="428" mass="47002">MYITPCTTPAMFEATINSCNQPRLVSVKFLLSLRDKAVHSLVSKQNILTKPGRRIKKLLSTETMNSTASAASVDHSISKLEDEPYLQALTISTLFSFPMILKAAVELDVLGIISRAGSAGVSAGDIASHIPTKDPDASRRVDRMLCLLAVNSILTCSLSENDERGVQRIYRLSPTGRYFVQQGDEGSAASMLALNAHPITMEVWSHAKDTILGGGNEFKKVHKKSAFHYTNIDPTYNQIFNQAMADLTTKVMNQVLQIYGGFERLGSLVDVAGGTGKCLAVITSKYPPIKGINFDVPHVVATAPFYPGIKHVGGDMFASVPKGEAIMIKDALHNWDDEHCIKVLKNCYESLPEKGKAIIINVLMPKAPDSTLASRYITQLDATMLIQLGSHERTQKQFEALCMASGFSEFWVADHLAYSVWAIMEFRK</sequence>
<dbReference type="InterPro" id="IPR001077">
    <property type="entry name" value="COMT_C"/>
</dbReference>
<keyword evidence="6" id="KW-1185">Reference proteome</keyword>
<dbReference type="PROSITE" id="PS51683">
    <property type="entry name" value="SAM_OMT_II"/>
    <property type="match status" value="1"/>
</dbReference>
<evidence type="ECO:0000256" key="2">
    <source>
        <dbReference type="ARBA" id="ARBA00022679"/>
    </source>
</evidence>
<dbReference type="GO" id="GO:0032259">
    <property type="term" value="P:methylation"/>
    <property type="evidence" value="ECO:0007669"/>
    <property type="project" value="UniProtKB-KW"/>
</dbReference>
<gene>
    <name evidence="7" type="primary">LOC116194403</name>
</gene>
<dbReference type="Pfam" id="PF00891">
    <property type="entry name" value="Methyltransf_2"/>
    <property type="match status" value="1"/>
</dbReference>
<accession>A0A6P8C9F9</accession>
<dbReference type="AlphaFoldDB" id="A0A6P8C9F9"/>
<dbReference type="InterPro" id="IPR029063">
    <property type="entry name" value="SAM-dependent_MTases_sf"/>
</dbReference>
<proteinExistence type="predicted"/>
<dbReference type="GeneID" id="116194403"/>
<organism evidence="6 7">
    <name type="scientific">Punica granatum</name>
    <name type="common">Pomegranate</name>
    <dbReference type="NCBI Taxonomy" id="22663"/>
    <lineage>
        <taxon>Eukaryota</taxon>
        <taxon>Viridiplantae</taxon>
        <taxon>Streptophyta</taxon>
        <taxon>Embryophyta</taxon>
        <taxon>Tracheophyta</taxon>
        <taxon>Spermatophyta</taxon>
        <taxon>Magnoliopsida</taxon>
        <taxon>eudicotyledons</taxon>
        <taxon>Gunneridae</taxon>
        <taxon>Pentapetalae</taxon>
        <taxon>rosids</taxon>
        <taxon>malvids</taxon>
        <taxon>Myrtales</taxon>
        <taxon>Lythraceae</taxon>
        <taxon>Punica</taxon>
    </lineage>
</organism>
<feature type="domain" description="O-methyltransferase C-terminal" evidence="4">
    <location>
        <begin position="204"/>
        <end position="408"/>
    </location>
</feature>
<evidence type="ECO:0000259" key="4">
    <source>
        <dbReference type="Pfam" id="PF00891"/>
    </source>
</evidence>
<evidence type="ECO:0000256" key="1">
    <source>
        <dbReference type="ARBA" id="ARBA00022603"/>
    </source>
</evidence>
<dbReference type="FunFam" id="1.10.10.10:FF:000357">
    <property type="entry name" value="Caffeic acid 3-O-methyltransferase"/>
    <property type="match status" value="1"/>
</dbReference>
<dbReference type="Gene3D" id="3.40.50.150">
    <property type="entry name" value="Vaccinia Virus protein VP39"/>
    <property type="match status" value="1"/>
</dbReference>
<dbReference type="Proteomes" id="UP000515151">
    <property type="component" value="Chromosome 2"/>
</dbReference>
<dbReference type="Gene3D" id="1.10.10.10">
    <property type="entry name" value="Winged helix-like DNA-binding domain superfamily/Winged helix DNA-binding domain"/>
    <property type="match status" value="1"/>
</dbReference>
<dbReference type="SUPFAM" id="SSF46785">
    <property type="entry name" value="Winged helix' DNA-binding domain"/>
    <property type="match status" value="1"/>
</dbReference>
<keyword evidence="3" id="KW-0949">S-adenosyl-L-methionine</keyword>
<reference evidence="6" key="1">
    <citation type="journal article" date="2020" name="Plant Biotechnol. J.">
        <title>The pomegranate (Punica granatum L.) draft genome dissects genetic divergence between soft- and hard-seeded cultivars.</title>
        <authorList>
            <person name="Luo X."/>
            <person name="Li H."/>
            <person name="Wu Z."/>
            <person name="Yao W."/>
            <person name="Zhao P."/>
            <person name="Cao D."/>
            <person name="Yu H."/>
            <person name="Li K."/>
            <person name="Poudel K."/>
            <person name="Zhao D."/>
            <person name="Zhang F."/>
            <person name="Xia X."/>
            <person name="Chen L."/>
            <person name="Wang Q."/>
            <person name="Jing D."/>
            <person name="Cao S."/>
        </authorList>
    </citation>
    <scope>NUCLEOTIDE SEQUENCE [LARGE SCALE GENOMIC DNA]</scope>
    <source>
        <strain evidence="6">cv. Tunisia</strain>
    </source>
</reference>
<dbReference type="GO" id="GO:0046983">
    <property type="term" value="F:protein dimerization activity"/>
    <property type="evidence" value="ECO:0007669"/>
    <property type="project" value="InterPro"/>
</dbReference>
<evidence type="ECO:0000259" key="5">
    <source>
        <dbReference type="Pfam" id="PF08100"/>
    </source>
</evidence>
<dbReference type="InterPro" id="IPR016461">
    <property type="entry name" value="COMT-like"/>
</dbReference>
<protein>
    <submittedName>
        <fullName evidence="7">Caffeic acid 3-O-methyltransferase-like</fullName>
    </submittedName>
</protein>
<reference evidence="7" key="2">
    <citation type="submission" date="2025-08" db="UniProtKB">
        <authorList>
            <consortium name="RefSeq"/>
        </authorList>
    </citation>
    <scope>IDENTIFICATION</scope>
    <source>
        <tissue evidence="7">Leaf</tissue>
    </source>
</reference>
<evidence type="ECO:0000256" key="3">
    <source>
        <dbReference type="ARBA" id="ARBA00022691"/>
    </source>
</evidence>
<evidence type="ECO:0000313" key="6">
    <source>
        <dbReference type="Proteomes" id="UP000515151"/>
    </source>
</evidence>